<feature type="domain" description="DUF559" evidence="1">
    <location>
        <begin position="2"/>
        <end position="94"/>
    </location>
</feature>
<proteinExistence type="predicted"/>
<dbReference type="RefSeq" id="WP_021227276.1">
    <property type="nucleotide sequence ID" value="NZ_ATDP01000101.1"/>
</dbReference>
<dbReference type="Pfam" id="PF04480">
    <property type="entry name" value="DUF559"/>
    <property type="match status" value="1"/>
</dbReference>
<dbReference type="PATRIC" id="fig|1331060.3.peg.3580"/>
<evidence type="ECO:0000313" key="3">
    <source>
        <dbReference type="Proteomes" id="UP000015531"/>
    </source>
</evidence>
<dbReference type="InterPro" id="IPR007569">
    <property type="entry name" value="DUF559"/>
</dbReference>
<dbReference type="Proteomes" id="UP000015531">
    <property type="component" value="Unassembled WGS sequence"/>
</dbReference>
<evidence type="ECO:0000259" key="1">
    <source>
        <dbReference type="Pfam" id="PF04480"/>
    </source>
</evidence>
<dbReference type="PANTHER" id="PTHR38590">
    <property type="entry name" value="BLL0828 PROTEIN"/>
    <property type="match status" value="1"/>
</dbReference>
<dbReference type="CDD" id="cd01038">
    <property type="entry name" value="Endonuclease_DUF559"/>
    <property type="match status" value="1"/>
</dbReference>
<dbReference type="Gene3D" id="3.40.960.10">
    <property type="entry name" value="VSR Endonuclease"/>
    <property type="match status" value="1"/>
</dbReference>
<sequence length="103" mass="11686">MSLPEVKLWRVLRQRPEGLKFRRQHPCGPYVADFYCHEARLVIEVDGEAHNRGNSPQRDEQRDDWFSAKGLTVLRIPAVAILNELDAAVMGIMTTAKGQIGED</sequence>
<dbReference type="eggNOG" id="COG2852">
    <property type="taxonomic scope" value="Bacteria"/>
</dbReference>
<name>T0H8X1_9SPHN</name>
<organism evidence="2 3">
    <name type="scientific">Sphingobium lactosutens DS20</name>
    <dbReference type="NCBI Taxonomy" id="1331060"/>
    <lineage>
        <taxon>Bacteria</taxon>
        <taxon>Pseudomonadati</taxon>
        <taxon>Pseudomonadota</taxon>
        <taxon>Alphaproteobacteria</taxon>
        <taxon>Sphingomonadales</taxon>
        <taxon>Sphingomonadaceae</taxon>
        <taxon>Sphingobium</taxon>
    </lineage>
</organism>
<accession>T0H8X1</accession>
<gene>
    <name evidence="2" type="ORF">RLDS_18555</name>
</gene>
<dbReference type="AlphaFoldDB" id="T0H8X1"/>
<dbReference type="SUPFAM" id="SSF52980">
    <property type="entry name" value="Restriction endonuclease-like"/>
    <property type="match status" value="1"/>
</dbReference>
<evidence type="ECO:0000313" key="2">
    <source>
        <dbReference type="EMBL" id="EQB12776.1"/>
    </source>
</evidence>
<dbReference type="PANTHER" id="PTHR38590:SF1">
    <property type="entry name" value="BLL0828 PROTEIN"/>
    <property type="match status" value="1"/>
</dbReference>
<reference evidence="2 3" key="1">
    <citation type="journal article" date="2013" name="Genome Announc.">
        <title>Draft Genome Sequence of Sphingobium lactosutens Strain DS20T, Isolated from a Hexachlorocyclohexane Dumpsite.</title>
        <authorList>
            <person name="Kumar R."/>
            <person name="Dwivedi V."/>
            <person name="Negi V."/>
            <person name="Khurana J.P."/>
            <person name="Lal R."/>
        </authorList>
    </citation>
    <scope>NUCLEOTIDE SEQUENCE [LARGE SCALE GENOMIC DNA]</scope>
    <source>
        <strain evidence="2 3">DS20</strain>
    </source>
</reference>
<comment type="caution">
    <text evidence="2">The sequence shown here is derived from an EMBL/GenBank/DDBJ whole genome shotgun (WGS) entry which is preliminary data.</text>
</comment>
<dbReference type="EMBL" id="ATDP01000101">
    <property type="protein sequence ID" value="EQB12776.1"/>
    <property type="molecule type" value="Genomic_DNA"/>
</dbReference>
<dbReference type="InterPro" id="IPR047216">
    <property type="entry name" value="Endonuclease_DUF559_bact"/>
</dbReference>
<protein>
    <recommendedName>
        <fullName evidence="1">DUF559 domain-containing protein</fullName>
    </recommendedName>
</protein>
<keyword evidence="3" id="KW-1185">Reference proteome</keyword>
<dbReference type="InterPro" id="IPR011335">
    <property type="entry name" value="Restrct_endonuc-II-like"/>
</dbReference>